<evidence type="ECO:0000256" key="3">
    <source>
        <dbReference type="RuleBase" id="RU364116"/>
    </source>
</evidence>
<evidence type="ECO:0000256" key="1">
    <source>
        <dbReference type="ARBA" id="ARBA00006100"/>
    </source>
</evidence>
<dbReference type="EMBL" id="JAWNFY010000001">
    <property type="protein sequence ID" value="MDY5145476.1"/>
    <property type="molecule type" value="Genomic_DNA"/>
</dbReference>
<dbReference type="SFLD" id="SFLDS00029">
    <property type="entry name" value="Radical_SAM"/>
    <property type="match status" value="1"/>
</dbReference>
<dbReference type="Proteomes" id="UP001288320">
    <property type="component" value="Unassembled WGS sequence"/>
</dbReference>
<evidence type="ECO:0000256" key="2">
    <source>
        <dbReference type="ARBA" id="ARBA00017228"/>
    </source>
</evidence>
<keyword evidence="3" id="KW-0004">4Fe-4S</keyword>
<dbReference type="InterPro" id="IPR058240">
    <property type="entry name" value="rSAM_sf"/>
</dbReference>
<name>A0AAW9HCM6_9ACTO</name>
<feature type="domain" description="Radical SAM core" evidence="4">
    <location>
        <begin position="19"/>
        <end position="265"/>
    </location>
</feature>
<dbReference type="GO" id="GO:0004109">
    <property type="term" value="F:coproporphyrinogen oxidase activity"/>
    <property type="evidence" value="ECO:0007669"/>
    <property type="project" value="InterPro"/>
</dbReference>
<dbReference type="Pfam" id="PF04055">
    <property type="entry name" value="Radical_SAM"/>
    <property type="match status" value="1"/>
</dbReference>
<dbReference type="InterPro" id="IPR006638">
    <property type="entry name" value="Elp3/MiaA/NifB-like_rSAM"/>
</dbReference>
<evidence type="ECO:0000313" key="7">
    <source>
        <dbReference type="Proteomes" id="UP001284901"/>
    </source>
</evidence>
<dbReference type="RefSeq" id="WP_101594941.1">
    <property type="nucleotide sequence ID" value="NZ_CAUPFC010000002.1"/>
</dbReference>
<dbReference type="SFLD" id="SFLDF00562">
    <property type="entry name" value="HemN-like__clustered_with_heat"/>
    <property type="match status" value="1"/>
</dbReference>
<keyword evidence="3" id="KW-0949">S-adenosyl-L-methionine</keyword>
<dbReference type="GO" id="GO:0051539">
    <property type="term" value="F:4 iron, 4 sulfur cluster binding"/>
    <property type="evidence" value="ECO:0007669"/>
    <property type="project" value="UniProtKB-UniRule"/>
</dbReference>
<dbReference type="SFLD" id="SFLDG01082">
    <property type="entry name" value="B12-binding_domain_containing"/>
    <property type="match status" value="1"/>
</dbReference>
<dbReference type="InterPro" id="IPR007197">
    <property type="entry name" value="rSAM"/>
</dbReference>
<dbReference type="NCBIfam" id="TIGR00539">
    <property type="entry name" value="hemN_rel"/>
    <property type="match status" value="1"/>
</dbReference>
<sequence length="422" mass="45592">MASLPHGEPAPASGALPNPDVSAGFSAYVHIPFCTVRCGYCDFNTYTKPSFGPGAGRDDFPASLAREIVLSHEVLDTGTNRGALRTVFFGGGTPTLLDAGQLVAVLAELERAFGLAEGAEITTECNPESVDRAALATLRAGGFTRISFGMQSAVPEVLRTLDRQHSPGQVERVTGWARELGLEYSLDLIYGAPGETMEQWRTSLAAALALEPAHISAYGLMVEPGTKMGMQARRGLISLPDPDELADKYEVADDILSAAGYRWYEISNWARPGHECRHNCYYWENANWWGYGPGAHSHINGVRFWNVKHPRAYADRVWARGIGNDDGAAALRAPGEAAASRPAIVSPALEREILSPAEQREEKIMLGIRMSRGIDIPAGVDAAVVEGLVRDGLVEAESARAGRLVLTRRGRLLADTVTRALW</sequence>
<proteinExistence type="inferred from homology"/>
<evidence type="ECO:0000313" key="8">
    <source>
        <dbReference type="Proteomes" id="UP001288320"/>
    </source>
</evidence>
<keyword evidence="3" id="KW-0479">Metal-binding</keyword>
<evidence type="ECO:0000259" key="4">
    <source>
        <dbReference type="PROSITE" id="PS51918"/>
    </source>
</evidence>
<reference evidence="5 7" key="1">
    <citation type="submission" date="2023-10" db="EMBL/GenBank/DDBJ databases">
        <title>Whole Genome based description of the genera Actinobaculum and Actinotignum reveals a complex phylogenetic relationship within the species included in the genus Actinotignum.</title>
        <authorList>
            <person name="Jensen C.S."/>
            <person name="Dargis R."/>
            <person name="Kemp M."/>
            <person name="Christensen J.J."/>
        </authorList>
    </citation>
    <scope>NUCLEOTIDE SEQUENCE</scope>
    <source>
        <strain evidence="6 7">SLA_B089</strain>
        <strain evidence="5">SLA_B245</strain>
    </source>
</reference>
<comment type="function">
    <text evidence="3">Probably acts as a heme chaperone, transferring heme to an unknown acceptor. Binds one molecule of heme per monomer, possibly covalently. Binds 1 [4Fe-4S] cluster. The cluster is coordinated with 3 cysteines and an exchangeable S-adenosyl-L-methionine.</text>
</comment>
<dbReference type="Proteomes" id="UP001284901">
    <property type="component" value="Unassembled WGS sequence"/>
</dbReference>
<comment type="subcellular location">
    <subcellularLocation>
        <location evidence="3">Cytoplasm</location>
    </subcellularLocation>
</comment>
<protein>
    <recommendedName>
        <fullName evidence="2 3">Heme chaperone HemW</fullName>
    </recommendedName>
</protein>
<organism evidence="5 8">
    <name type="scientific">Actinotignum timonense</name>
    <dbReference type="NCBI Taxonomy" id="1870995"/>
    <lineage>
        <taxon>Bacteria</taxon>
        <taxon>Bacillati</taxon>
        <taxon>Actinomycetota</taxon>
        <taxon>Actinomycetes</taxon>
        <taxon>Actinomycetales</taxon>
        <taxon>Actinomycetaceae</taxon>
        <taxon>Actinotignum</taxon>
    </lineage>
</organism>
<dbReference type="GO" id="GO:0006779">
    <property type="term" value="P:porphyrin-containing compound biosynthetic process"/>
    <property type="evidence" value="ECO:0007669"/>
    <property type="project" value="InterPro"/>
</dbReference>
<dbReference type="PANTHER" id="PTHR13932:SF5">
    <property type="entry name" value="RADICAL S-ADENOSYL METHIONINE DOMAIN-CONTAINING PROTEIN 1, MITOCHONDRIAL"/>
    <property type="match status" value="1"/>
</dbReference>
<dbReference type="InterPro" id="IPR034505">
    <property type="entry name" value="Coproporphyrinogen-III_oxidase"/>
</dbReference>
<comment type="similarity">
    <text evidence="1">Belongs to the anaerobic coproporphyrinogen-III oxidase family. HemW subfamily.</text>
</comment>
<dbReference type="EMBL" id="JAWNFV010000006">
    <property type="protein sequence ID" value="MDY5140428.1"/>
    <property type="molecule type" value="Genomic_DNA"/>
</dbReference>
<accession>A0AAW9HCM6</accession>
<dbReference type="SMART" id="SM00729">
    <property type="entry name" value="Elp3"/>
    <property type="match status" value="1"/>
</dbReference>
<dbReference type="Gene3D" id="3.30.750.200">
    <property type="match status" value="1"/>
</dbReference>
<keyword evidence="3" id="KW-0408">Iron</keyword>
<dbReference type="PANTHER" id="PTHR13932">
    <property type="entry name" value="COPROPORPHYRINIGEN III OXIDASE"/>
    <property type="match status" value="1"/>
</dbReference>
<dbReference type="GeneID" id="92814095"/>
<dbReference type="SFLD" id="SFLDG01065">
    <property type="entry name" value="anaerobic_coproporphyrinogen-I"/>
    <property type="match status" value="1"/>
</dbReference>
<dbReference type="GO" id="GO:0046872">
    <property type="term" value="F:metal ion binding"/>
    <property type="evidence" value="ECO:0007669"/>
    <property type="project" value="UniProtKB-UniRule"/>
</dbReference>
<evidence type="ECO:0000313" key="5">
    <source>
        <dbReference type="EMBL" id="MDY5140428.1"/>
    </source>
</evidence>
<dbReference type="InterPro" id="IPR010723">
    <property type="entry name" value="HemN_C"/>
</dbReference>
<evidence type="ECO:0000313" key="6">
    <source>
        <dbReference type="EMBL" id="MDY5145476.1"/>
    </source>
</evidence>
<dbReference type="InterPro" id="IPR004559">
    <property type="entry name" value="HemW-like"/>
</dbReference>
<dbReference type="AlphaFoldDB" id="A0AAW9HCM6"/>
<keyword evidence="3" id="KW-0143">Chaperone</keyword>
<comment type="caution">
    <text evidence="5">The sequence shown here is derived from an EMBL/GenBank/DDBJ whole genome shotgun (WGS) entry which is preliminary data.</text>
</comment>
<dbReference type="GO" id="GO:0005737">
    <property type="term" value="C:cytoplasm"/>
    <property type="evidence" value="ECO:0007669"/>
    <property type="project" value="UniProtKB-SubCell"/>
</dbReference>
<keyword evidence="3" id="KW-0411">Iron-sulfur</keyword>
<keyword evidence="3" id="KW-0963">Cytoplasm</keyword>
<dbReference type="CDD" id="cd01335">
    <property type="entry name" value="Radical_SAM"/>
    <property type="match status" value="1"/>
</dbReference>
<dbReference type="PROSITE" id="PS51918">
    <property type="entry name" value="RADICAL_SAM"/>
    <property type="match status" value="1"/>
</dbReference>
<dbReference type="Pfam" id="PF06969">
    <property type="entry name" value="HemN_C"/>
    <property type="match status" value="1"/>
</dbReference>
<dbReference type="SUPFAM" id="SSF102114">
    <property type="entry name" value="Radical SAM enzymes"/>
    <property type="match status" value="1"/>
</dbReference>
<keyword evidence="7" id="KW-1185">Reference proteome</keyword>
<keyword evidence="3" id="KW-0349">Heme</keyword>
<gene>
    <name evidence="5" type="primary">hemW</name>
    <name evidence="5" type="ORF">R6G74_03750</name>
    <name evidence="6" type="ORF">R6P33_00360</name>
</gene>